<name>A0AAF0QQG2_SOLVR</name>
<accession>A0AAF0QQG2</accession>
<keyword evidence="2" id="KW-1185">Reference proteome</keyword>
<dbReference type="AlphaFoldDB" id="A0AAF0QQG2"/>
<sequence>MRMKRPLGHLGVNTNITHAASNSGC</sequence>
<dbReference type="Proteomes" id="UP001234989">
    <property type="component" value="Chromosome 4"/>
</dbReference>
<proteinExistence type="predicted"/>
<evidence type="ECO:0000313" key="1">
    <source>
        <dbReference type="EMBL" id="WMV24881.1"/>
    </source>
</evidence>
<evidence type="ECO:0000313" key="2">
    <source>
        <dbReference type="Proteomes" id="UP001234989"/>
    </source>
</evidence>
<organism evidence="1 2">
    <name type="scientific">Solanum verrucosum</name>
    <dbReference type="NCBI Taxonomy" id="315347"/>
    <lineage>
        <taxon>Eukaryota</taxon>
        <taxon>Viridiplantae</taxon>
        <taxon>Streptophyta</taxon>
        <taxon>Embryophyta</taxon>
        <taxon>Tracheophyta</taxon>
        <taxon>Spermatophyta</taxon>
        <taxon>Magnoliopsida</taxon>
        <taxon>eudicotyledons</taxon>
        <taxon>Gunneridae</taxon>
        <taxon>Pentapetalae</taxon>
        <taxon>asterids</taxon>
        <taxon>lamiids</taxon>
        <taxon>Solanales</taxon>
        <taxon>Solanaceae</taxon>
        <taxon>Solanoideae</taxon>
        <taxon>Solaneae</taxon>
        <taxon>Solanum</taxon>
    </lineage>
</organism>
<protein>
    <submittedName>
        <fullName evidence="1">Uncharacterized protein</fullName>
    </submittedName>
</protein>
<reference evidence="1" key="1">
    <citation type="submission" date="2023-08" db="EMBL/GenBank/DDBJ databases">
        <title>A de novo genome assembly of Solanum verrucosum Schlechtendal, a Mexican diploid species geographically isolated from the other diploid A-genome species in potato relatives.</title>
        <authorList>
            <person name="Hosaka K."/>
        </authorList>
    </citation>
    <scope>NUCLEOTIDE SEQUENCE</scope>
    <source>
        <tissue evidence="1">Young leaves</tissue>
    </source>
</reference>
<dbReference type="EMBL" id="CP133615">
    <property type="protein sequence ID" value="WMV24881.1"/>
    <property type="molecule type" value="Genomic_DNA"/>
</dbReference>
<gene>
    <name evidence="1" type="ORF">MTR67_018266</name>
</gene>